<dbReference type="Proteomes" id="UP000752171">
    <property type="component" value="Unassembled WGS sequence"/>
</dbReference>
<gene>
    <name evidence="11" type="primary">CCL4</name>
    <name evidence="11" type="ORF">AMEX_G11791</name>
</gene>
<dbReference type="CDD" id="cd00272">
    <property type="entry name" value="Chemokine_CC"/>
    <property type="match status" value="1"/>
</dbReference>
<dbReference type="PROSITE" id="PS00472">
    <property type="entry name" value="SMALL_CYTOKINES_CC"/>
    <property type="match status" value="1"/>
</dbReference>
<dbReference type="Pfam" id="PF00048">
    <property type="entry name" value="IL8"/>
    <property type="match status" value="1"/>
</dbReference>
<comment type="function">
    <text evidence="7">Monokine with inflammatory and chemokinetic properties. Binds to CCR1, CCR4 and CCR5. One of the major HIV-suppressive factors produced by CD8+ T-cells. Recombinant MIP-1-alpha induces a dose-dependent inhibition of different strains of HIV-1, HIV-2, and simian immunodeficiency virus (SIV).</text>
</comment>
<keyword evidence="5 9" id="KW-0732">Signal</keyword>
<keyword evidence="4 9" id="KW-0964">Secreted</keyword>
<dbReference type="PANTHER" id="PTHR12015">
    <property type="entry name" value="SMALL INDUCIBLE CYTOKINE A"/>
    <property type="match status" value="1"/>
</dbReference>
<comment type="caution">
    <text evidence="11">The sequence shown here is derived from an EMBL/GenBank/DDBJ whole genome shotgun (WGS) entry which is preliminary data.</text>
</comment>
<dbReference type="PANTHER" id="PTHR12015:SF183">
    <property type="entry name" value="C-C MOTIF CHEMOKINE 3"/>
    <property type="match status" value="1"/>
</dbReference>
<proteinExistence type="inferred from homology"/>
<feature type="chain" id="PRO_5035968274" description="C-C motif chemokine" evidence="9">
    <location>
        <begin position="25"/>
        <end position="143"/>
    </location>
</feature>
<evidence type="ECO:0000256" key="1">
    <source>
        <dbReference type="ARBA" id="ARBA00004613"/>
    </source>
</evidence>
<dbReference type="InterPro" id="IPR039809">
    <property type="entry name" value="Chemokine_b/g/d"/>
</dbReference>
<dbReference type="SMART" id="SM00199">
    <property type="entry name" value="SCY"/>
    <property type="match status" value="1"/>
</dbReference>
<evidence type="ECO:0000256" key="5">
    <source>
        <dbReference type="ARBA" id="ARBA00022729"/>
    </source>
</evidence>
<evidence type="ECO:0000313" key="12">
    <source>
        <dbReference type="Proteomes" id="UP000752171"/>
    </source>
</evidence>
<keyword evidence="6" id="KW-1015">Disulfide bond</keyword>
<feature type="domain" description="Chemokine interleukin-8-like" evidence="10">
    <location>
        <begin position="30"/>
        <end position="88"/>
    </location>
</feature>
<comment type="subunit">
    <text evidence="8">Self-associates. Also heterodimer of MIP-1-alpha(4-69) and MIP-1-beta(3-69). Interacts with CCR1.</text>
</comment>
<dbReference type="OrthoDB" id="9447832at2759"/>
<organism evidence="11 12">
    <name type="scientific">Astyanax mexicanus</name>
    <name type="common">Blind cave fish</name>
    <name type="synonym">Astyanax fasciatus mexicanus</name>
    <dbReference type="NCBI Taxonomy" id="7994"/>
    <lineage>
        <taxon>Eukaryota</taxon>
        <taxon>Metazoa</taxon>
        <taxon>Chordata</taxon>
        <taxon>Craniata</taxon>
        <taxon>Vertebrata</taxon>
        <taxon>Euteleostomi</taxon>
        <taxon>Actinopterygii</taxon>
        <taxon>Neopterygii</taxon>
        <taxon>Teleostei</taxon>
        <taxon>Ostariophysi</taxon>
        <taxon>Characiformes</taxon>
        <taxon>Characoidei</taxon>
        <taxon>Acestrorhamphidae</taxon>
        <taxon>Acestrorhamphinae</taxon>
        <taxon>Astyanax</taxon>
    </lineage>
</organism>
<evidence type="ECO:0000256" key="2">
    <source>
        <dbReference type="ARBA" id="ARBA00010868"/>
    </source>
</evidence>
<name>A0A8T2LUY5_ASTMX</name>
<dbReference type="SUPFAM" id="SSF54117">
    <property type="entry name" value="Interleukin 8-like chemokines"/>
    <property type="match status" value="1"/>
</dbReference>
<evidence type="ECO:0000256" key="8">
    <source>
        <dbReference type="ARBA" id="ARBA00046726"/>
    </source>
</evidence>
<accession>A0A8T2LUY5</accession>
<evidence type="ECO:0000256" key="9">
    <source>
        <dbReference type="RuleBase" id="RU361150"/>
    </source>
</evidence>
<evidence type="ECO:0000256" key="3">
    <source>
        <dbReference type="ARBA" id="ARBA00022514"/>
    </source>
</evidence>
<dbReference type="EMBL" id="JAICCE010000008">
    <property type="protein sequence ID" value="KAG9274744.1"/>
    <property type="molecule type" value="Genomic_DNA"/>
</dbReference>
<dbReference type="AlphaFoldDB" id="A0A8T2LUY5"/>
<dbReference type="FunFam" id="2.40.50.40:FF:000002">
    <property type="entry name" value="C-C motif chemokine"/>
    <property type="match status" value="1"/>
</dbReference>
<evidence type="ECO:0000259" key="10">
    <source>
        <dbReference type="SMART" id="SM00199"/>
    </source>
</evidence>
<dbReference type="InterPro" id="IPR000827">
    <property type="entry name" value="Chemokine_CC_CS"/>
</dbReference>
<sequence length="143" mass="16345">MRSWCGSLLLALLIILYLQSCVEGNNSNGPKKCCFKFYPRRIPAGRIIKYEVTRSDCPKAGVIFTTWKSRKLCAHKNQSWVQRAMNEIDQRPFKGTNIPVLNPQPRGPAHIQIHANMKPKPRRHQKPRVLIQLNPPGSATFKT</sequence>
<keyword evidence="9" id="KW-0145">Chemotaxis</keyword>
<evidence type="ECO:0000256" key="4">
    <source>
        <dbReference type="ARBA" id="ARBA00022525"/>
    </source>
</evidence>
<evidence type="ECO:0000313" key="11">
    <source>
        <dbReference type="EMBL" id="KAG9274744.1"/>
    </source>
</evidence>
<dbReference type="GO" id="GO:0008009">
    <property type="term" value="F:chemokine activity"/>
    <property type="evidence" value="ECO:0007669"/>
    <property type="project" value="InterPro"/>
</dbReference>
<dbReference type="GO" id="GO:0006955">
    <property type="term" value="P:immune response"/>
    <property type="evidence" value="ECO:0007669"/>
    <property type="project" value="InterPro"/>
</dbReference>
<reference evidence="11 12" key="1">
    <citation type="submission" date="2021-07" db="EMBL/GenBank/DDBJ databases">
        <authorList>
            <person name="Imarazene B."/>
            <person name="Zahm M."/>
            <person name="Klopp C."/>
            <person name="Cabau C."/>
            <person name="Beille S."/>
            <person name="Jouanno E."/>
            <person name="Castinel A."/>
            <person name="Lluch J."/>
            <person name="Gil L."/>
            <person name="Kuchtly C."/>
            <person name="Lopez Roques C."/>
            <person name="Donnadieu C."/>
            <person name="Parrinello H."/>
            <person name="Journot L."/>
            <person name="Du K."/>
            <person name="Schartl M."/>
            <person name="Retaux S."/>
            <person name="Guiguen Y."/>
        </authorList>
    </citation>
    <scope>NUCLEOTIDE SEQUENCE [LARGE SCALE GENOMIC DNA]</scope>
    <source>
        <strain evidence="11">Pach_M1</strain>
        <tissue evidence="11">Testis</tissue>
    </source>
</reference>
<protein>
    <recommendedName>
        <fullName evidence="9">C-C motif chemokine</fullName>
    </recommendedName>
</protein>
<dbReference type="InterPro" id="IPR001811">
    <property type="entry name" value="Chemokine_IL8-like_dom"/>
</dbReference>
<keyword evidence="3 9" id="KW-0202">Cytokine</keyword>
<dbReference type="Gene3D" id="2.40.50.40">
    <property type="match status" value="1"/>
</dbReference>
<comment type="subcellular location">
    <subcellularLocation>
        <location evidence="1 9">Secreted</location>
    </subcellularLocation>
</comment>
<evidence type="ECO:0000256" key="7">
    <source>
        <dbReference type="ARBA" id="ARBA00044740"/>
    </source>
</evidence>
<dbReference type="GO" id="GO:0005615">
    <property type="term" value="C:extracellular space"/>
    <property type="evidence" value="ECO:0007669"/>
    <property type="project" value="UniProtKB-KW"/>
</dbReference>
<evidence type="ECO:0000256" key="6">
    <source>
        <dbReference type="ARBA" id="ARBA00023157"/>
    </source>
</evidence>
<comment type="similarity">
    <text evidence="2 9">Belongs to the intercrine beta (chemokine CC) family.</text>
</comment>
<dbReference type="InterPro" id="IPR036048">
    <property type="entry name" value="Interleukin_8-like_sf"/>
</dbReference>
<feature type="signal peptide" evidence="9">
    <location>
        <begin position="1"/>
        <end position="24"/>
    </location>
</feature>